<accession>A0A3Q9JJ32</accession>
<proteinExistence type="predicted"/>
<name>A0A3Q9JJ32_9GAMM</name>
<evidence type="ECO:0000313" key="2">
    <source>
        <dbReference type="Proteomes" id="UP000273143"/>
    </source>
</evidence>
<reference evidence="2" key="1">
    <citation type="submission" date="2018-06" db="EMBL/GenBank/DDBJ databases">
        <title>Complete genome of Pseudomonas insecticola strain QZS01.</title>
        <authorList>
            <person name="Wang J."/>
            <person name="Su Q."/>
        </authorList>
    </citation>
    <scope>NUCLEOTIDE SEQUENCE [LARGE SCALE GENOMIC DNA]</scope>
    <source>
        <strain evidence="2">QZS01</strain>
    </source>
</reference>
<evidence type="ECO:0000313" key="1">
    <source>
        <dbReference type="EMBL" id="AZS50663.1"/>
    </source>
</evidence>
<keyword evidence="2" id="KW-1185">Reference proteome</keyword>
<sequence length="192" mass="22472">MKYTTARKAWHDAYYTGKENTVDQFLLLGTTVQKTVVNNSLMLCMDAWLKGRVQNAIAMLPENIQGFGNWIYSPMRNKDDLESAQEAVFDNFWYNFKAEKLTDKKWEQVKELTLCAIVEYFHVIMGNPSPFKNSAYICKFLKDEKNVHISNHNWVRDWQYIYDALLNSCAYIDSKALEPVSKIIRLEYDKVA</sequence>
<dbReference type="EMBL" id="CP029822">
    <property type="protein sequence ID" value="AZS50663.1"/>
    <property type="molecule type" value="Genomic_DNA"/>
</dbReference>
<dbReference type="RefSeq" id="WP_127163185.1">
    <property type="nucleotide sequence ID" value="NZ_CP029822.1"/>
</dbReference>
<protein>
    <submittedName>
        <fullName evidence="1">Uncharacterized protein</fullName>
    </submittedName>
</protein>
<dbReference type="KEGG" id="emo:DM558_07665"/>
<dbReference type="Proteomes" id="UP000273143">
    <property type="component" value="Chromosome"/>
</dbReference>
<gene>
    <name evidence="1" type="ORF">DM558_07665</name>
</gene>
<dbReference type="AlphaFoldDB" id="A0A3Q9JJ32"/>
<organism evidence="1 2">
    <name type="scientific">Entomomonas moraniae</name>
    <dbReference type="NCBI Taxonomy" id="2213226"/>
    <lineage>
        <taxon>Bacteria</taxon>
        <taxon>Pseudomonadati</taxon>
        <taxon>Pseudomonadota</taxon>
        <taxon>Gammaproteobacteria</taxon>
        <taxon>Pseudomonadales</taxon>
        <taxon>Pseudomonadaceae</taxon>
        <taxon>Entomomonas</taxon>
    </lineage>
</organism>